<dbReference type="EMBL" id="JANKAS010000002">
    <property type="protein sequence ID" value="MCR1897932.1"/>
    <property type="molecule type" value="Genomic_DNA"/>
</dbReference>
<keyword evidence="3" id="KW-1185">Reference proteome</keyword>
<proteinExistence type="predicted"/>
<name>A0AAE3KZ97_9FIRM</name>
<sequence length="156" mass="18000">MKIESINQSNIEIASIVFSESWKYSHKGIVSEEFCLKFTPGRQKNVLQQHIFKGHHCFIGFHNKKAVGVLILDYDTNELISIYISPDSLHKGYGSQLISFALDKLDSEREINLIVMNVNKNARKFYEKNGFQFCGKTKILSREKNLSELTYSYRGL</sequence>
<reference evidence="2" key="1">
    <citation type="submission" date="2022-07" db="EMBL/GenBank/DDBJ databases">
        <title>Enhanced cultured diversity of the mouse gut microbiota enables custom-made synthetic communities.</title>
        <authorList>
            <person name="Afrizal A."/>
        </authorList>
    </citation>
    <scope>NUCLEOTIDE SEQUENCE</scope>
    <source>
        <strain evidence="2">DSM 28593</strain>
    </source>
</reference>
<dbReference type="PROSITE" id="PS51186">
    <property type="entry name" value="GNAT"/>
    <property type="match status" value="1"/>
</dbReference>
<dbReference type="RefSeq" id="WP_257529398.1">
    <property type="nucleotide sequence ID" value="NZ_JANKAS010000002.1"/>
</dbReference>
<protein>
    <submittedName>
        <fullName evidence="2">GNAT family N-acetyltransferase</fullName>
    </submittedName>
</protein>
<dbReference type="Gene3D" id="3.40.630.30">
    <property type="match status" value="1"/>
</dbReference>
<dbReference type="SUPFAM" id="SSF55729">
    <property type="entry name" value="Acyl-CoA N-acyltransferases (Nat)"/>
    <property type="match status" value="1"/>
</dbReference>
<accession>A0AAE3KZ97</accession>
<dbReference type="AlphaFoldDB" id="A0AAE3KZ97"/>
<comment type="caution">
    <text evidence="2">The sequence shown here is derived from an EMBL/GenBank/DDBJ whole genome shotgun (WGS) entry which is preliminary data.</text>
</comment>
<dbReference type="Proteomes" id="UP001205748">
    <property type="component" value="Unassembled WGS sequence"/>
</dbReference>
<organism evidence="2 3">
    <name type="scientific">Irregularibacter muris</name>
    <dbReference type="NCBI Taxonomy" id="1796619"/>
    <lineage>
        <taxon>Bacteria</taxon>
        <taxon>Bacillati</taxon>
        <taxon>Bacillota</taxon>
        <taxon>Clostridia</taxon>
        <taxon>Eubacteriales</taxon>
        <taxon>Eubacteriaceae</taxon>
        <taxon>Irregularibacter</taxon>
    </lineage>
</organism>
<dbReference type="Pfam" id="PF00583">
    <property type="entry name" value="Acetyltransf_1"/>
    <property type="match status" value="1"/>
</dbReference>
<dbReference type="CDD" id="cd04301">
    <property type="entry name" value="NAT_SF"/>
    <property type="match status" value="1"/>
</dbReference>
<dbReference type="InterPro" id="IPR000182">
    <property type="entry name" value="GNAT_dom"/>
</dbReference>
<evidence type="ECO:0000313" key="3">
    <source>
        <dbReference type="Proteomes" id="UP001205748"/>
    </source>
</evidence>
<gene>
    <name evidence="2" type="ORF">NSA47_02885</name>
</gene>
<evidence type="ECO:0000313" key="2">
    <source>
        <dbReference type="EMBL" id="MCR1897932.1"/>
    </source>
</evidence>
<feature type="domain" description="N-acetyltransferase" evidence="1">
    <location>
        <begin position="1"/>
        <end position="147"/>
    </location>
</feature>
<dbReference type="InterPro" id="IPR016181">
    <property type="entry name" value="Acyl_CoA_acyltransferase"/>
</dbReference>
<evidence type="ECO:0000259" key="1">
    <source>
        <dbReference type="PROSITE" id="PS51186"/>
    </source>
</evidence>
<dbReference type="GO" id="GO:0016747">
    <property type="term" value="F:acyltransferase activity, transferring groups other than amino-acyl groups"/>
    <property type="evidence" value="ECO:0007669"/>
    <property type="project" value="InterPro"/>
</dbReference>